<proteinExistence type="predicted"/>
<comment type="subcellular location">
    <subcellularLocation>
        <location evidence="1">Cell membrane</location>
        <topology evidence="1">Multi-pass membrane protein</topology>
    </subcellularLocation>
</comment>
<keyword evidence="4" id="KW-0067">ATP-binding</keyword>
<dbReference type="InterPro" id="IPR003439">
    <property type="entry name" value="ABC_transporter-like_ATP-bd"/>
</dbReference>
<dbReference type="EMBL" id="CP013213">
    <property type="protein sequence ID" value="AMC93020.1"/>
    <property type="molecule type" value="Genomic_DNA"/>
</dbReference>
<dbReference type="Pfam" id="PF00005">
    <property type="entry name" value="ABC_tran"/>
    <property type="match status" value="1"/>
</dbReference>
<reference evidence="10 11" key="1">
    <citation type="submission" date="2015-10" db="EMBL/GenBank/DDBJ databases">
        <title>Erysipelothrix larvae sp. LV19 isolated from the larval gut of the rhinoceros beetle, Trypoxylus dichotomus.</title>
        <authorList>
            <person name="Lim S."/>
            <person name="Kim B.-C."/>
        </authorList>
    </citation>
    <scope>NUCLEOTIDE SEQUENCE [LARGE SCALE GENOMIC DNA]</scope>
    <source>
        <strain evidence="10 11">LV19</strain>
    </source>
</reference>
<feature type="transmembrane region" description="Helical" evidence="7">
    <location>
        <begin position="153"/>
        <end position="172"/>
    </location>
</feature>
<evidence type="ECO:0000256" key="7">
    <source>
        <dbReference type="SAM" id="Phobius"/>
    </source>
</evidence>
<keyword evidence="5 7" id="KW-1133">Transmembrane helix</keyword>
<feature type="transmembrane region" description="Helical" evidence="7">
    <location>
        <begin position="125"/>
        <end position="147"/>
    </location>
</feature>
<dbReference type="AlphaFoldDB" id="A0A0X8GZ24"/>
<dbReference type="InterPro" id="IPR027417">
    <property type="entry name" value="P-loop_NTPase"/>
</dbReference>
<keyword evidence="3" id="KW-0547">Nucleotide-binding</keyword>
<dbReference type="GO" id="GO:0016887">
    <property type="term" value="F:ATP hydrolysis activity"/>
    <property type="evidence" value="ECO:0007669"/>
    <property type="project" value="InterPro"/>
</dbReference>
<dbReference type="PROSITE" id="PS00211">
    <property type="entry name" value="ABC_TRANSPORTER_1"/>
    <property type="match status" value="1"/>
</dbReference>
<dbReference type="Gene3D" id="1.20.1560.10">
    <property type="entry name" value="ABC transporter type 1, transmembrane domain"/>
    <property type="match status" value="1"/>
</dbReference>
<dbReference type="PROSITE" id="PS50929">
    <property type="entry name" value="ABC_TM1F"/>
    <property type="match status" value="1"/>
</dbReference>
<dbReference type="Gene3D" id="3.40.50.300">
    <property type="entry name" value="P-loop containing nucleotide triphosphate hydrolases"/>
    <property type="match status" value="1"/>
</dbReference>
<dbReference type="GO" id="GO:0015421">
    <property type="term" value="F:ABC-type oligopeptide transporter activity"/>
    <property type="evidence" value="ECO:0007669"/>
    <property type="project" value="TreeGrafter"/>
</dbReference>
<feature type="transmembrane region" description="Helical" evidence="7">
    <location>
        <begin position="7"/>
        <end position="33"/>
    </location>
</feature>
<dbReference type="PANTHER" id="PTHR43394">
    <property type="entry name" value="ATP-DEPENDENT PERMEASE MDL1, MITOCHONDRIAL"/>
    <property type="match status" value="1"/>
</dbReference>
<evidence type="ECO:0000259" key="9">
    <source>
        <dbReference type="PROSITE" id="PS50929"/>
    </source>
</evidence>
<dbReference type="FunFam" id="3.40.50.300:FF:000218">
    <property type="entry name" value="Multidrug ABC transporter ATP-binding protein"/>
    <property type="match status" value="1"/>
</dbReference>
<name>A0A0X8GZ24_9FIRM</name>
<feature type="transmembrane region" description="Helical" evidence="7">
    <location>
        <begin position="53"/>
        <end position="75"/>
    </location>
</feature>
<sequence length="566" mass="63288">MKFTRRQLVGITLCIVLSFIAAYILVLTPKYLGSAVDLMVGKGNVDLSGVRKILLFSLGLYSAYFLLTWFVSWFANQIAVRFVKNIRSQLEYRLNRNPLSFLDTHPHGNLLSHFSIDGELLIDGLFQLISQLFSGVFVVLISLYFMLQVNVRMTLMVIAMVPVMYLTSSAIAKRSLVLYRRQQSLAGQLGGHVQEAMNNHQLILSSNYQKESVKDFEAIHAEYNEVGEKAQFLGALVNPTVRVINNISYVLIGLMGAYVSKNYGLTVGTLTSFISYSIIFSKPFNEFSAIVAQVMSAKASYDRILETLAYPIEEDRGEKMTLKGEVVSFEHVDFSYVKGHPIIQDLSLEIPPLSKVAIVGPTGAGKSTLINILMRFYDVDSGIIKIDGVDTSTLTKESLGNVMSIVLQDPWLFEGTIRQNIKYGKPHATDAEMIEVSIQAGCHDYIQSLDKGYDTKIDLGSQNISLGQKQMITIARALMVDAPILILDEATSNVDVLTEYKIQEVFRKIMAQRTSFFVAHRLATVVDSDVILVMREGKLVEQGTHKELMAHKGFYHTLFMSQFDSV</sequence>
<protein>
    <submittedName>
        <fullName evidence="10">ABC transporter</fullName>
    </submittedName>
</protein>
<organism evidence="10 11">
    <name type="scientific">Erysipelothrix larvae</name>
    <dbReference type="NCBI Taxonomy" id="1514105"/>
    <lineage>
        <taxon>Bacteria</taxon>
        <taxon>Bacillati</taxon>
        <taxon>Bacillota</taxon>
        <taxon>Erysipelotrichia</taxon>
        <taxon>Erysipelotrichales</taxon>
        <taxon>Erysipelotrichaceae</taxon>
        <taxon>Erysipelothrix</taxon>
    </lineage>
</organism>
<dbReference type="RefSeq" id="WP_067631405.1">
    <property type="nucleotide sequence ID" value="NZ_CP013213.1"/>
</dbReference>
<accession>A0A0X8GZ24</accession>
<dbReference type="GO" id="GO:0005886">
    <property type="term" value="C:plasma membrane"/>
    <property type="evidence" value="ECO:0007669"/>
    <property type="project" value="UniProtKB-SubCell"/>
</dbReference>
<feature type="domain" description="ABC transmembrane type-1" evidence="9">
    <location>
        <begin position="13"/>
        <end position="296"/>
    </location>
</feature>
<dbReference type="Proteomes" id="UP000063781">
    <property type="component" value="Chromosome"/>
</dbReference>
<evidence type="ECO:0000256" key="6">
    <source>
        <dbReference type="ARBA" id="ARBA00023136"/>
    </source>
</evidence>
<evidence type="ECO:0000256" key="5">
    <source>
        <dbReference type="ARBA" id="ARBA00022989"/>
    </source>
</evidence>
<evidence type="ECO:0000256" key="2">
    <source>
        <dbReference type="ARBA" id="ARBA00022692"/>
    </source>
</evidence>
<dbReference type="GO" id="GO:0005524">
    <property type="term" value="F:ATP binding"/>
    <property type="evidence" value="ECO:0007669"/>
    <property type="project" value="UniProtKB-KW"/>
</dbReference>
<dbReference type="InterPro" id="IPR039421">
    <property type="entry name" value="Type_1_exporter"/>
</dbReference>
<dbReference type="InterPro" id="IPR011527">
    <property type="entry name" value="ABC1_TM_dom"/>
</dbReference>
<dbReference type="Pfam" id="PF00664">
    <property type="entry name" value="ABC_membrane"/>
    <property type="match status" value="1"/>
</dbReference>
<dbReference type="OrthoDB" id="9770415at2"/>
<dbReference type="KEGG" id="erl:AOC36_03190"/>
<evidence type="ECO:0000313" key="11">
    <source>
        <dbReference type="Proteomes" id="UP000063781"/>
    </source>
</evidence>
<dbReference type="SUPFAM" id="SSF90123">
    <property type="entry name" value="ABC transporter transmembrane region"/>
    <property type="match status" value="1"/>
</dbReference>
<evidence type="ECO:0000259" key="8">
    <source>
        <dbReference type="PROSITE" id="PS50893"/>
    </source>
</evidence>
<keyword evidence="6 7" id="KW-0472">Membrane</keyword>
<dbReference type="InterPro" id="IPR017871">
    <property type="entry name" value="ABC_transporter-like_CS"/>
</dbReference>
<evidence type="ECO:0000256" key="3">
    <source>
        <dbReference type="ARBA" id="ARBA00022741"/>
    </source>
</evidence>
<dbReference type="InterPro" id="IPR003593">
    <property type="entry name" value="AAA+_ATPase"/>
</dbReference>
<evidence type="ECO:0000313" key="10">
    <source>
        <dbReference type="EMBL" id="AMC93020.1"/>
    </source>
</evidence>
<dbReference type="SMART" id="SM00382">
    <property type="entry name" value="AAA"/>
    <property type="match status" value="1"/>
</dbReference>
<dbReference type="PANTHER" id="PTHR43394:SF1">
    <property type="entry name" value="ATP-BINDING CASSETTE SUB-FAMILY B MEMBER 10, MITOCHONDRIAL"/>
    <property type="match status" value="1"/>
</dbReference>
<evidence type="ECO:0000256" key="1">
    <source>
        <dbReference type="ARBA" id="ARBA00004651"/>
    </source>
</evidence>
<feature type="domain" description="ABC transporter" evidence="8">
    <location>
        <begin position="327"/>
        <end position="561"/>
    </location>
</feature>
<evidence type="ECO:0000256" key="4">
    <source>
        <dbReference type="ARBA" id="ARBA00022840"/>
    </source>
</evidence>
<gene>
    <name evidence="10" type="ORF">AOC36_03190</name>
</gene>
<keyword evidence="11" id="KW-1185">Reference proteome</keyword>
<dbReference type="SUPFAM" id="SSF52540">
    <property type="entry name" value="P-loop containing nucleoside triphosphate hydrolases"/>
    <property type="match status" value="1"/>
</dbReference>
<dbReference type="STRING" id="1514105.AOC36_03190"/>
<dbReference type="InterPro" id="IPR036640">
    <property type="entry name" value="ABC1_TM_sf"/>
</dbReference>
<dbReference type="CDD" id="cd18547">
    <property type="entry name" value="ABC_6TM_Tm288_like"/>
    <property type="match status" value="1"/>
</dbReference>
<keyword evidence="2 7" id="KW-0812">Transmembrane</keyword>
<dbReference type="PROSITE" id="PS50893">
    <property type="entry name" value="ABC_TRANSPORTER_2"/>
    <property type="match status" value="1"/>
</dbReference>